<comment type="similarity">
    <text evidence="13">Belongs to the group II decarboxylase family. Sphingosine-1-phosphate lyase subfamily.</text>
</comment>
<dbReference type="GO" id="GO:0030170">
    <property type="term" value="F:pyridoxal phosphate binding"/>
    <property type="evidence" value="ECO:0007669"/>
    <property type="project" value="InterPro"/>
</dbReference>
<dbReference type="Gene3D" id="3.90.1150.10">
    <property type="entry name" value="Aspartate Aminotransferase, domain 1"/>
    <property type="match status" value="1"/>
</dbReference>
<evidence type="ECO:0000256" key="9">
    <source>
        <dbReference type="ARBA" id="ARBA00022989"/>
    </source>
</evidence>
<name>A0A1I7TPQ9_9PELO</name>
<protein>
    <recommendedName>
        <fullName evidence="14">sphinganine-1-phosphate aldolase</fullName>
        <ecNumber evidence="14">4.1.2.27</ecNumber>
    </recommendedName>
    <alternativeName>
        <fullName evidence="15">Sphingosine-1-phosphate aldolase</fullName>
    </alternativeName>
</protein>
<dbReference type="FunFam" id="3.40.640.10:FF:000020">
    <property type="entry name" value="sphingosine-1-phosphate lyase 1"/>
    <property type="match status" value="1"/>
</dbReference>
<dbReference type="Proteomes" id="UP000095282">
    <property type="component" value="Unplaced"/>
</dbReference>
<evidence type="ECO:0000256" key="15">
    <source>
        <dbReference type="ARBA" id="ARBA00042568"/>
    </source>
</evidence>
<keyword evidence="8" id="KW-0746">Sphingolipid metabolism</keyword>
<evidence type="ECO:0000256" key="7">
    <source>
        <dbReference type="ARBA" id="ARBA00022898"/>
    </source>
</evidence>
<evidence type="ECO:0000256" key="16">
    <source>
        <dbReference type="PIRSR" id="PIRSR602129-50"/>
    </source>
</evidence>
<evidence type="ECO:0000313" key="18">
    <source>
        <dbReference type="Proteomes" id="UP000095282"/>
    </source>
</evidence>
<dbReference type="GO" id="GO:0030149">
    <property type="term" value="P:sphingolipid catabolic process"/>
    <property type="evidence" value="ECO:0007669"/>
    <property type="project" value="TreeGrafter"/>
</dbReference>
<evidence type="ECO:0000313" key="19">
    <source>
        <dbReference type="WBParaSite" id="Csp11.Scaffold629.g10553.t1"/>
    </source>
</evidence>
<comment type="subcellular location">
    <subcellularLocation>
        <location evidence="2">Endoplasmic reticulum membrane</location>
        <topology evidence="2">Single-pass membrane protein</topology>
    </subcellularLocation>
</comment>
<keyword evidence="10" id="KW-0443">Lipid metabolism</keyword>
<accession>A0A1I7TPQ9</accession>
<keyword evidence="18" id="KW-1185">Reference proteome</keyword>
<evidence type="ECO:0000256" key="11">
    <source>
        <dbReference type="ARBA" id="ARBA00023136"/>
    </source>
</evidence>
<keyword evidence="6" id="KW-0256">Endoplasmic reticulum</keyword>
<keyword evidence="12 17" id="KW-0456">Lyase</keyword>
<evidence type="ECO:0000256" key="8">
    <source>
        <dbReference type="ARBA" id="ARBA00022919"/>
    </source>
</evidence>
<evidence type="ECO:0000256" key="4">
    <source>
        <dbReference type="ARBA" id="ARBA00004991"/>
    </source>
</evidence>
<comment type="pathway">
    <text evidence="4">Sphingolipid metabolism.</text>
</comment>
<keyword evidence="5" id="KW-0812">Transmembrane</keyword>
<comment type="cofactor">
    <cofactor evidence="1 16 17">
        <name>pyridoxal 5'-phosphate</name>
        <dbReference type="ChEBI" id="CHEBI:597326"/>
    </cofactor>
</comment>
<evidence type="ECO:0000256" key="14">
    <source>
        <dbReference type="ARBA" id="ARBA00038965"/>
    </source>
</evidence>
<evidence type="ECO:0000256" key="1">
    <source>
        <dbReference type="ARBA" id="ARBA00001933"/>
    </source>
</evidence>
<evidence type="ECO:0000256" key="10">
    <source>
        <dbReference type="ARBA" id="ARBA00023098"/>
    </source>
</evidence>
<comment type="pathway">
    <text evidence="3">Lipid metabolism; sphingolipid metabolism.</text>
</comment>
<dbReference type="GO" id="GO:0005789">
    <property type="term" value="C:endoplasmic reticulum membrane"/>
    <property type="evidence" value="ECO:0007669"/>
    <property type="project" value="UniProtKB-SubCell"/>
</dbReference>
<keyword evidence="9" id="KW-1133">Transmembrane helix</keyword>
<organism evidence="18 19">
    <name type="scientific">Caenorhabditis tropicalis</name>
    <dbReference type="NCBI Taxonomy" id="1561998"/>
    <lineage>
        <taxon>Eukaryota</taxon>
        <taxon>Metazoa</taxon>
        <taxon>Ecdysozoa</taxon>
        <taxon>Nematoda</taxon>
        <taxon>Chromadorea</taxon>
        <taxon>Rhabditida</taxon>
        <taxon>Rhabditina</taxon>
        <taxon>Rhabditomorpha</taxon>
        <taxon>Rhabditoidea</taxon>
        <taxon>Rhabditidae</taxon>
        <taxon>Peloderinae</taxon>
        <taxon>Caenorhabditis</taxon>
    </lineage>
</organism>
<dbReference type="Gene3D" id="3.40.640.10">
    <property type="entry name" value="Type I PLP-dependent aspartate aminotransferase-like (Major domain)"/>
    <property type="match status" value="1"/>
</dbReference>
<dbReference type="GO" id="GO:0008117">
    <property type="term" value="F:sphinganine-1-phosphate aldolase activity"/>
    <property type="evidence" value="ECO:0007669"/>
    <property type="project" value="UniProtKB-EC"/>
</dbReference>
<evidence type="ECO:0000256" key="3">
    <source>
        <dbReference type="ARBA" id="ARBA00004760"/>
    </source>
</evidence>
<evidence type="ECO:0000256" key="17">
    <source>
        <dbReference type="RuleBase" id="RU000382"/>
    </source>
</evidence>
<proteinExistence type="inferred from homology"/>
<dbReference type="Pfam" id="PF00282">
    <property type="entry name" value="Pyridoxal_deC"/>
    <property type="match status" value="1"/>
</dbReference>
<dbReference type="PANTHER" id="PTHR42735:SF6">
    <property type="entry name" value="SPHINGOSINE-1-PHOSPHATE LYASE 1"/>
    <property type="match status" value="1"/>
</dbReference>
<sequence>METVKNTAEVIVDFTKMHYHVVNDRLSRYDPVLLVLAAFGGTLVYTKAVHLYRKSEDPILKRLGNYVFSLLRKVPSVRDRIEKQLSAEEPKLIETIHKDDKDRQFIETLPISPLSQDAIIELADRYESYNTFNINGGRVSGAVYTDRHLNHVKLLGRIYEKYAFSNPLHPDVFPGARKMEAELIRMVLNLYNGPKSSSGSVTSGGTESIIMACFSYRNRAQSLGIEHPVILAGKTAHAAFDKAAHLCGMRLRHVPVDENNRVDVRAMEKLIDSNVCVLVGSAPNFPSGTIDPIPEIAKLGEKYGIPVHVDACLGGFMIPFMNDAGYLLPVFDFRNPGVTSISCDTHKYGCTPKGSSIVMYRTKELHHFQYFSCPDWCGGIYATPTIAGSRAGANTAVAWATLLSFGRDEYWIKPYGSSDVSLVAFSGNGINIYEVSDRMMKLGWNLNTLQNPAAIHICLTINQAHEEVVDAFVADLEKVCDEVASIGEKKADHGMAAMYGMAAQVPKSIVDEVIALYIDATYSAPPKH</sequence>
<dbReference type="InterPro" id="IPR015424">
    <property type="entry name" value="PyrdxlP-dep_Trfase"/>
</dbReference>
<feature type="modified residue" description="N6-(pyridoxal phosphate)lysine" evidence="16">
    <location>
        <position position="347"/>
    </location>
</feature>
<keyword evidence="11" id="KW-0472">Membrane</keyword>
<dbReference type="GO" id="GO:0019752">
    <property type="term" value="P:carboxylic acid metabolic process"/>
    <property type="evidence" value="ECO:0007669"/>
    <property type="project" value="InterPro"/>
</dbReference>
<dbReference type="PANTHER" id="PTHR42735">
    <property type="match status" value="1"/>
</dbReference>
<dbReference type="STRING" id="1561998.A0A1I7TPQ9"/>
<dbReference type="Gene3D" id="6.10.140.2150">
    <property type="match status" value="1"/>
</dbReference>
<keyword evidence="7 16" id="KW-0663">Pyridoxal phosphate</keyword>
<dbReference type="WBParaSite" id="Csp11.Scaffold629.g10553.t1">
    <property type="protein sequence ID" value="Csp11.Scaffold629.g10553.t1"/>
    <property type="gene ID" value="Csp11.Scaffold629.g10553"/>
</dbReference>
<evidence type="ECO:0000256" key="13">
    <source>
        <dbReference type="ARBA" id="ARBA00038302"/>
    </source>
</evidence>
<dbReference type="InterPro" id="IPR015422">
    <property type="entry name" value="PyrdxlP-dep_Trfase_small"/>
</dbReference>
<dbReference type="InterPro" id="IPR050477">
    <property type="entry name" value="GrpII_AminoAcid_Decarb"/>
</dbReference>
<evidence type="ECO:0000256" key="12">
    <source>
        <dbReference type="ARBA" id="ARBA00023239"/>
    </source>
</evidence>
<dbReference type="eggNOG" id="KOG1383">
    <property type="taxonomic scope" value="Eukaryota"/>
</dbReference>
<dbReference type="InterPro" id="IPR002129">
    <property type="entry name" value="PyrdxlP-dep_de-COase"/>
</dbReference>
<evidence type="ECO:0000256" key="6">
    <source>
        <dbReference type="ARBA" id="ARBA00022824"/>
    </source>
</evidence>
<dbReference type="EC" id="4.1.2.27" evidence="14"/>
<dbReference type="InterPro" id="IPR015421">
    <property type="entry name" value="PyrdxlP-dep_Trfase_major"/>
</dbReference>
<dbReference type="AlphaFoldDB" id="A0A1I7TPQ9"/>
<evidence type="ECO:0000256" key="2">
    <source>
        <dbReference type="ARBA" id="ARBA00004389"/>
    </source>
</evidence>
<dbReference type="SUPFAM" id="SSF53383">
    <property type="entry name" value="PLP-dependent transferases"/>
    <property type="match status" value="1"/>
</dbReference>
<evidence type="ECO:0000256" key="5">
    <source>
        <dbReference type="ARBA" id="ARBA00022692"/>
    </source>
</evidence>
<reference evidence="19" key="1">
    <citation type="submission" date="2016-11" db="UniProtKB">
        <authorList>
            <consortium name="WormBaseParasite"/>
        </authorList>
    </citation>
    <scope>IDENTIFICATION</scope>
</reference>